<organism evidence="4 5">
    <name type="scientific">Paractinoplanes hotanensis</name>
    <dbReference type="NCBI Taxonomy" id="2906497"/>
    <lineage>
        <taxon>Bacteria</taxon>
        <taxon>Bacillati</taxon>
        <taxon>Actinomycetota</taxon>
        <taxon>Actinomycetes</taxon>
        <taxon>Micromonosporales</taxon>
        <taxon>Micromonosporaceae</taxon>
        <taxon>Paractinoplanes</taxon>
    </lineage>
</organism>
<dbReference type="InterPro" id="IPR016032">
    <property type="entry name" value="Sig_transdc_resp-reg_C-effctor"/>
</dbReference>
<dbReference type="Pfam" id="PF00196">
    <property type="entry name" value="GerE"/>
    <property type="match status" value="1"/>
</dbReference>
<dbReference type="PROSITE" id="PS50043">
    <property type="entry name" value="HTH_LUXR_2"/>
    <property type="match status" value="1"/>
</dbReference>
<dbReference type="SUPFAM" id="SSF52540">
    <property type="entry name" value="P-loop containing nucleoside triphosphate hydrolases"/>
    <property type="match status" value="1"/>
</dbReference>
<dbReference type="Proteomes" id="UP001523216">
    <property type="component" value="Unassembled WGS sequence"/>
</dbReference>
<dbReference type="EMBL" id="JAMQOL010000059">
    <property type="protein sequence ID" value="MCM4083436.1"/>
    <property type="molecule type" value="Genomic_DNA"/>
</dbReference>
<protein>
    <submittedName>
        <fullName evidence="4">AAA family ATPase</fullName>
    </submittedName>
</protein>
<keyword evidence="5" id="KW-1185">Reference proteome</keyword>
<name>A0ABT0YBK3_9ACTN</name>
<dbReference type="PANTHER" id="PTHR16305">
    <property type="entry name" value="TESTICULAR SOLUBLE ADENYLYL CYCLASE"/>
    <property type="match status" value="1"/>
</dbReference>
<evidence type="ECO:0000256" key="2">
    <source>
        <dbReference type="ARBA" id="ARBA00022840"/>
    </source>
</evidence>
<comment type="caution">
    <text evidence="4">The sequence shown here is derived from an EMBL/GenBank/DDBJ whole genome shotgun (WGS) entry which is preliminary data.</text>
</comment>
<evidence type="ECO:0000256" key="1">
    <source>
        <dbReference type="ARBA" id="ARBA00022741"/>
    </source>
</evidence>
<dbReference type="PRINTS" id="PR00038">
    <property type="entry name" value="HTHLUXR"/>
</dbReference>
<dbReference type="Gene3D" id="3.40.50.300">
    <property type="entry name" value="P-loop containing nucleotide triphosphate hydrolases"/>
    <property type="match status" value="1"/>
</dbReference>
<evidence type="ECO:0000313" key="5">
    <source>
        <dbReference type="Proteomes" id="UP001523216"/>
    </source>
</evidence>
<dbReference type="Gene3D" id="1.10.10.10">
    <property type="entry name" value="Winged helix-like DNA-binding domain superfamily/Winged helix DNA-binding domain"/>
    <property type="match status" value="1"/>
</dbReference>
<dbReference type="SUPFAM" id="SSF48452">
    <property type="entry name" value="TPR-like"/>
    <property type="match status" value="1"/>
</dbReference>
<accession>A0ABT0YBK3</accession>
<dbReference type="InterPro" id="IPR027417">
    <property type="entry name" value="P-loop_NTPase"/>
</dbReference>
<reference evidence="4 5" key="1">
    <citation type="submission" date="2022-06" db="EMBL/GenBank/DDBJ databases">
        <title>Actinoplanes abujensis sp. nov., isolated from Nigerian arid soil.</title>
        <authorList>
            <person name="Ding P."/>
        </authorList>
    </citation>
    <scope>NUCLEOTIDE SEQUENCE [LARGE SCALE GENOMIC DNA]</scope>
    <source>
        <strain evidence="5">TRM88002</strain>
    </source>
</reference>
<dbReference type="InterPro" id="IPR011990">
    <property type="entry name" value="TPR-like_helical_dom_sf"/>
</dbReference>
<sequence>MATSDLFGRRAELSRLSAFLDGVRQNGQVRLIWGDPGVGKSALVNATSQLAQRSGMRVLHGSGSEFEADVSYSTLNQLLLPVHDQLDRLPPGPREALAVALGFDAGTTPDALLICNATLLLIRSVSADQPVLLVIDDLHWIDRASSVVIGFIARRLDGCRAGLLASARTGTGNFLDRRGLSEMTVEPLDHEAAAELVTTHFPAMPDRTRRRLFDLAQGNPLALMELPPTLLGAAQSPMPQTDVVPLGDRLQAMFASRISDLPEATRQILLLATFEGTGDLQHLRAADDNAPGLADLAPAERAQLVRIDDSTSRIAFRHPLIRSAIVAMSTHDERCAAHLTLAAALRGRPERRAWHLSAAATGPDESVAELLEEAAHRVMLRGDSFAATAALTRAAELSTTNHDRARRLAEAAYIGAEAGGSSADAATLLTTARQATLDSAGSLHAASAAAFLMLNGDGDVDTAHRLLTGAIETGDHGYRADDSALIEAMQTLLLLSWYGGTPEYWEPFHRALSRMQPEPLDVLSLASKTFPDPVRTAAAALPEAEALLSRLPGETDPTRIVRLGTASVYLDRLADIREPSWRVVRQGRDGGPPRRHLGALMHLCLDSFLVGRWDEAEELAREGQHICETAGFPFFAWYFHYNLAIVAAGRGRFDEAYALADEITHWARPRGVTAAALFAQHPRALAALGQGRFDEAFRHAAAMSPPGALAAYAPHCTWVIFDLVEAATRIGRTVEAQAHARAMRAADLAGLSPRMTLIQAGVDMLVAGDDVAATSRVTQVLSDPTMEKWQYDTARVRLALGEKLRRTGSTSEASRHLLEARDGFAAMAAGPWLARIDGELRATGHRLTDPAPQGPAGLTAQEMQIAELAAVGLSNKQIAARLFLSHRTVGSHLYRIFPKLGVTSRAGLRDALSSPEAHRSAPR</sequence>
<proteinExistence type="predicted"/>
<gene>
    <name evidence="4" type="ORF">LXN57_38400</name>
</gene>
<dbReference type="InterPro" id="IPR036388">
    <property type="entry name" value="WH-like_DNA-bd_sf"/>
</dbReference>
<keyword evidence="2" id="KW-0067">ATP-binding</keyword>
<dbReference type="SUPFAM" id="SSF46894">
    <property type="entry name" value="C-terminal effector domain of the bipartite response regulators"/>
    <property type="match status" value="1"/>
</dbReference>
<dbReference type="PROSITE" id="PS00622">
    <property type="entry name" value="HTH_LUXR_1"/>
    <property type="match status" value="1"/>
</dbReference>
<dbReference type="PANTHER" id="PTHR16305:SF35">
    <property type="entry name" value="TRANSCRIPTIONAL ACTIVATOR DOMAIN"/>
    <property type="match status" value="1"/>
</dbReference>
<dbReference type="CDD" id="cd06170">
    <property type="entry name" value="LuxR_C_like"/>
    <property type="match status" value="1"/>
</dbReference>
<dbReference type="InterPro" id="IPR000792">
    <property type="entry name" value="Tscrpt_reg_LuxR_C"/>
</dbReference>
<dbReference type="InterPro" id="IPR041664">
    <property type="entry name" value="AAA_16"/>
</dbReference>
<keyword evidence="1" id="KW-0547">Nucleotide-binding</keyword>
<dbReference type="RefSeq" id="WP_251803136.1">
    <property type="nucleotide sequence ID" value="NZ_JAMQOL010000059.1"/>
</dbReference>
<evidence type="ECO:0000313" key="4">
    <source>
        <dbReference type="EMBL" id="MCM4083436.1"/>
    </source>
</evidence>
<dbReference type="SMART" id="SM00421">
    <property type="entry name" value="HTH_LUXR"/>
    <property type="match status" value="1"/>
</dbReference>
<dbReference type="Gene3D" id="1.25.40.10">
    <property type="entry name" value="Tetratricopeptide repeat domain"/>
    <property type="match status" value="1"/>
</dbReference>
<feature type="domain" description="HTH luxR-type" evidence="3">
    <location>
        <begin position="851"/>
        <end position="916"/>
    </location>
</feature>
<dbReference type="Pfam" id="PF13191">
    <property type="entry name" value="AAA_16"/>
    <property type="match status" value="1"/>
</dbReference>
<evidence type="ECO:0000259" key="3">
    <source>
        <dbReference type="PROSITE" id="PS50043"/>
    </source>
</evidence>